<evidence type="ECO:0000256" key="1">
    <source>
        <dbReference type="ARBA" id="ARBA00004571"/>
    </source>
</evidence>
<dbReference type="InterPro" id="IPR008969">
    <property type="entry name" value="CarboxyPept-like_regulatory"/>
</dbReference>
<evidence type="ECO:0000256" key="5">
    <source>
        <dbReference type="ARBA" id="ARBA00023136"/>
    </source>
</evidence>
<keyword evidence="6 7" id="KW-0998">Cell outer membrane</keyword>
<keyword evidence="10" id="KW-1185">Reference proteome</keyword>
<keyword evidence="5 7" id="KW-0472">Membrane</keyword>
<organism evidence="9 10">
    <name type="scientific">Kriegella aquimaris</name>
    <dbReference type="NCBI Taxonomy" id="192904"/>
    <lineage>
        <taxon>Bacteria</taxon>
        <taxon>Pseudomonadati</taxon>
        <taxon>Bacteroidota</taxon>
        <taxon>Flavobacteriia</taxon>
        <taxon>Flavobacteriales</taxon>
        <taxon>Flavobacteriaceae</taxon>
        <taxon>Kriegella</taxon>
    </lineage>
</organism>
<dbReference type="AlphaFoldDB" id="A0A1G9TM48"/>
<protein>
    <submittedName>
        <fullName evidence="9">TonB-linked outer membrane protein, SusC/RagA family</fullName>
    </submittedName>
</protein>
<accession>A0A1G9TM48</accession>
<name>A0A1G9TM48_9FLAO</name>
<dbReference type="STRING" id="192904.SAMN04488514_109123"/>
<evidence type="ECO:0000256" key="3">
    <source>
        <dbReference type="ARBA" id="ARBA00022452"/>
    </source>
</evidence>
<dbReference type="NCBIfam" id="TIGR04057">
    <property type="entry name" value="SusC_RagA_signa"/>
    <property type="match status" value="1"/>
</dbReference>
<dbReference type="Gene3D" id="2.40.170.20">
    <property type="entry name" value="TonB-dependent receptor, beta-barrel domain"/>
    <property type="match status" value="1"/>
</dbReference>
<gene>
    <name evidence="9" type="ORF">SAMN04488514_109123</name>
</gene>
<evidence type="ECO:0000256" key="4">
    <source>
        <dbReference type="ARBA" id="ARBA00022692"/>
    </source>
</evidence>
<evidence type="ECO:0000259" key="8">
    <source>
        <dbReference type="Pfam" id="PF07715"/>
    </source>
</evidence>
<dbReference type="InterPro" id="IPR039426">
    <property type="entry name" value="TonB-dep_rcpt-like"/>
</dbReference>
<dbReference type="GO" id="GO:0009279">
    <property type="term" value="C:cell outer membrane"/>
    <property type="evidence" value="ECO:0007669"/>
    <property type="project" value="UniProtKB-SubCell"/>
</dbReference>
<dbReference type="InterPro" id="IPR023997">
    <property type="entry name" value="TonB-dep_OMP_SusC/RagA_CS"/>
</dbReference>
<dbReference type="EMBL" id="FNGV01000009">
    <property type="protein sequence ID" value="SDM48761.1"/>
    <property type="molecule type" value="Genomic_DNA"/>
</dbReference>
<keyword evidence="4 7" id="KW-0812">Transmembrane</keyword>
<dbReference type="InterPro" id="IPR037066">
    <property type="entry name" value="Plug_dom_sf"/>
</dbReference>
<comment type="subcellular location">
    <subcellularLocation>
        <location evidence="1 7">Cell outer membrane</location>
        <topology evidence="1 7">Multi-pass membrane protein</topology>
    </subcellularLocation>
</comment>
<evidence type="ECO:0000256" key="7">
    <source>
        <dbReference type="PROSITE-ProRule" id="PRU01360"/>
    </source>
</evidence>
<dbReference type="OrthoDB" id="9768177at2"/>
<evidence type="ECO:0000256" key="2">
    <source>
        <dbReference type="ARBA" id="ARBA00022448"/>
    </source>
</evidence>
<dbReference type="Gene3D" id="2.60.40.1120">
    <property type="entry name" value="Carboxypeptidase-like, regulatory domain"/>
    <property type="match status" value="1"/>
</dbReference>
<dbReference type="Pfam" id="PF07715">
    <property type="entry name" value="Plug"/>
    <property type="match status" value="1"/>
</dbReference>
<dbReference type="InterPro" id="IPR012910">
    <property type="entry name" value="Plug_dom"/>
</dbReference>
<dbReference type="SUPFAM" id="SSF56935">
    <property type="entry name" value="Porins"/>
    <property type="match status" value="1"/>
</dbReference>
<proteinExistence type="inferred from homology"/>
<dbReference type="NCBIfam" id="TIGR04056">
    <property type="entry name" value="OMP_RagA_SusC"/>
    <property type="match status" value="1"/>
</dbReference>
<sequence>MLEHFPVVKGDHDYLHNHNKTIKNMKKPLNQWRSDKPLLKFDLKMKLTTLLLITTLLGLHANNSYAQKTKVTLNVENSTVRSIIDNIESKTEFRFIYKTKQIDLERKVSLRVDKEYIETVLNRLFRDTSTIYKVRGTHIILRRNQEKKISTTEIFKNGPIDQMQDFIATGVITDSDGVPLPGANIIEKGTTNGVTADFDGGFSISVKDENAVLVVSYIGFSNKEVPINGQTNISVMLEENAAGLDEVVVVGYGTQKKRDVLGSIATVKSDVLEDSSGASNFTSLLQGQAAGVSVQTSTGRLGSGVDVKIRGLSSISAGTSPLWIVDGVPIIAGAGSSAEYTSEQSPFSLINQADIESIEILKDAAATSIYGSRGSNGVIIITTKTGRKGKTSINLDYSTGVSDLPFQRVDFVNTEEWFEIRDKAKKSYGLGDYSMTDYYAGSVYLTEQLTLEQAKSIDTNWFQEAMQNGSFQSINLSASGGSEKADYFISSNYRKDKGVMLNDDLERYGFRTNVNLTSSDNFKVGAKLNFSLSNSNRGKNFGTSSSGNKDARSGGFAFLNTSAQTFNPVYSLANPKEYFNPYVGNPVALSDRDNMVQDVEMYRTLASLYGEYALPFLPQLSVRSELSLDFVQVNRNTWLSDEIRWDGSWADDFANTIRTFNYNLFLKYDKTFGDHNIIAIGGAEAQRSKSWSRRMQGEDLVGNYKQLGSPSQMTSMYSGLGGESYLLAYFGRANYKFKDKYLAGISVRRDGSSVFTPDYRWGTFMAFSAGWIMSDENFMKGFGANNFLKLRGSFGQTGNAGIPSGLDAFKYTPGNAYGSADIFATNGTLVSSIGVSNLTWETTNNFDVGLDYGLLNNRINGSLAYYNKYVKDLLLATQLPQSSGISTIYGNIGDLVNSGIEFNVSSINISKPDFKWQTTFNIASNHNEVKKLVPRIDADGAGMVSYVNITKTGYAVREYYLADFAGVDPESGISMLYALDKDYYDETNETRRLKDENGEDVKIINSNSNANANKFHLKGKNSIPAYYGGLTNSFSYKGFDLNLLITFSGGNYIFDSFYRDMATDYSGTRRMLKDVYDDYWKSPGDDAKFQQVNWNSNIKLEDGTTIGLGDPRTNTDQFLFKGDYVKFKSATLGYTVPKSTKVGSLFEGLRLYTTVENLHTITKYPGWDPEGSATSWDLPQLFSSTFGVSIKF</sequence>
<dbReference type="PROSITE" id="PS52016">
    <property type="entry name" value="TONB_DEPENDENT_REC_3"/>
    <property type="match status" value="1"/>
</dbReference>
<evidence type="ECO:0000313" key="9">
    <source>
        <dbReference type="EMBL" id="SDM48761.1"/>
    </source>
</evidence>
<feature type="domain" description="TonB-dependent receptor plug" evidence="8">
    <location>
        <begin position="256"/>
        <end position="378"/>
    </location>
</feature>
<dbReference type="Pfam" id="PF13715">
    <property type="entry name" value="CarbopepD_reg_2"/>
    <property type="match status" value="1"/>
</dbReference>
<keyword evidence="2 7" id="KW-0813">Transport</keyword>
<dbReference type="InterPro" id="IPR036942">
    <property type="entry name" value="Beta-barrel_TonB_sf"/>
</dbReference>
<reference evidence="9 10" key="1">
    <citation type="submission" date="2016-10" db="EMBL/GenBank/DDBJ databases">
        <authorList>
            <person name="de Groot N.N."/>
        </authorList>
    </citation>
    <scope>NUCLEOTIDE SEQUENCE [LARGE SCALE GENOMIC DNA]</scope>
    <source>
        <strain evidence="9 10">DSM 19886</strain>
    </source>
</reference>
<dbReference type="InterPro" id="IPR023996">
    <property type="entry name" value="TonB-dep_OMP_SusC/RagA"/>
</dbReference>
<keyword evidence="3 7" id="KW-1134">Transmembrane beta strand</keyword>
<dbReference type="SUPFAM" id="SSF49464">
    <property type="entry name" value="Carboxypeptidase regulatory domain-like"/>
    <property type="match status" value="1"/>
</dbReference>
<evidence type="ECO:0000313" key="10">
    <source>
        <dbReference type="Proteomes" id="UP000199440"/>
    </source>
</evidence>
<evidence type="ECO:0000256" key="6">
    <source>
        <dbReference type="ARBA" id="ARBA00023237"/>
    </source>
</evidence>
<dbReference type="Proteomes" id="UP000199440">
    <property type="component" value="Unassembled WGS sequence"/>
</dbReference>
<comment type="similarity">
    <text evidence="7">Belongs to the TonB-dependent receptor family.</text>
</comment>
<dbReference type="Gene3D" id="2.170.130.10">
    <property type="entry name" value="TonB-dependent receptor, plug domain"/>
    <property type="match status" value="1"/>
</dbReference>